<evidence type="ECO:0000313" key="2">
    <source>
        <dbReference type="EMBL" id="CAG8952741.1"/>
    </source>
</evidence>
<dbReference type="Proteomes" id="UP000696280">
    <property type="component" value="Unassembled WGS sequence"/>
</dbReference>
<feature type="compositionally biased region" description="Polar residues" evidence="1">
    <location>
        <begin position="237"/>
        <end position="250"/>
    </location>
</feature>
<feature type="compositionally biased region" description="Polar residues" evidence="1">
    <location>
        <begin position="173"/>
        <end position="187"/>
    </location>
</feature>
<feature type="compositionally biased region" description="Basic and acidic residues" evidence="1">
    <location>
        <begin position="49"/>
        <end position="61"/>
    </location>
</feature>
<comment type="caution">
    <text evidence="2">The sequence shown here is derived from an EMBL/GenBank/DDBJ whole genome shotgun (WGS) entry which is preliminary data.</text>
</comment>
<dbReference type="OrthoDB" id="4146887at2759"/>
<accession>A0A9N9KTC1</accession>
<feature type="region of interest" description="Disordered" evidence="1">
    <location>
        <begin position="1"/>
        <end position="63"/>
    </location>
</feature>
<name>A0A9N9KTC1_9HELO</name>
<evidence type="ECO:0000256" key="1">
    <source>
        <dbReference type="SAM" id="MobiDB-lite"/>
    </source>
</evidence>
<feature type="region of interest" description="Disordered" evidence="1">
    <location>
        <begin position="133"/>
        <end position="380"/>
    </location>
</feature>
<feature type="compositionally biased region" description="Polar residues" evidence="1">
    <location>
        <begin position="272"/>
        <end position="299"/>
    </location>
</feature>
<dbReference type="AlphaFoldDB" id="A0A9N9KTC1"/>
<feature type="compositionally biased region" description="Basic and acidic residues" evidence="1">
    <location>
        <begin position="357"/>
        <end position="372"/>
    </location>
</feature>
<gene>
    <name evidence="2" type="ORF">HYFRA_00008985</name>
</gene>
<sequence length="380" mass="41844">MDPYQNSRVYGSPIPERVQTPEGAGSNASPPPPSVPYVARQTSSVRSPTVDHRGRDRDIHRSHVAPRRNEYFLPKEGIDKEVIQADIGRYLGNDASVRIGNYQDPTTRIVRQGYLINAYRNLTTAMIEDLKSDTERWRTERISSPTSRGRTPTIEYGSSTTHQSRQYYGPTEAPTNATSGNPSSEPGYSTHPSTYSNPSSNYPGTASYDPSSSGYPSASTDPTYGTNSNTGGYTYTRSTQDYATPQNPSGAPNYPNPTSPGEYGGRSDYPYGSTTAANTSAYYPSQSNPISPSQFQPSPNVGEPYYNNRGPPTSVYENTRGEGYENTYQGPSQGPTQDYSQIPRTAPVTGSTHQSSRRSDRDGSHRDSDRRDRHSHQSRR</sequence>
<protein>
    <recommendedName>
        <fullName evidence="4">Transcription factor RfeG</fullName>
    </recommendedName>
</protein>
<reference evidence="2" key="1">
    <citation type="submission" date="2021-07" db="EMBL/GenBank/DDBJ databases">
        <authorList>
            <person name="Durling M."/>
        </authorList>
    </citation>
    <scope>NUCLEOTIDE SEQUENCE</scope>
</reference>
<feature type="compositionally biased region" description="Polar residues" evidence="1">
    <location>
        <begin position="142"/>
        <end position="166"/>
    </location>
</feature>
<dbReference type="PANTHER" id="PTHR39609">
    <property type="entry name" value="RFEG-RELATED"/>
    <property type="match status" value="1"/>
</dbReference>
<feature type="compositionally biased region" description="Polar residues" evidence="1">
    <location>
        <begin position="326"/>
        <end position="352"/>
    </location>
</feature>
<feature type="compositionally biased region" description="Low complexity" evidence="1">
    <location>
        <begin position="188"/>
        <end position="203"/>
    </location>
</feature>
<dbReference type="EMBL" id="CAJVRL010000047">
    <property type="protein sequence ID" value="CAG8952741.1"/>
    <property type="molecule type" value="Genomic_DNA"/>
</dbReference>
<feature type="compositionally biased region" description="Polar residues" evidence="1">
    <location>
        <begin position="208"/>
        <end position="222"/>
    </location>
</feature>
<evidence type="ECO:0000313" key="3">
    <source>
        <dbReference type="Proteomes" id="UP000696280"/>
    </source>
</evidence>
<feature type="compositionally biased region" description="Low complexity" evidence="1">
    <location>
        <begin position="223"/>
        <end position="236"/>
    </location>
</feature>
<dbReference type="PANTHER" id="PTHR39609:SF1">
    <property type="entry name" value="RFEG"/>
    <property type="match status" value="1"/>
</dbReference>
<evidence type="ECO:0008006" key="4">
    <source>
        <dbReference type="Google" id="ProtNLM"/>
    </source>
</evidence>
<organism evidence="2 3">
    <name type="scientific">Hymenoscyphus fraxineus</name>
    <dbReference type="NCBI Taxonomy" id="746836"/>
    <lineage>
        <taxon>Eukaryota</taxon>
        <taxon>Fungi</taxon>
        <taxon>Dikarya</taxon>
        <taxon>Ascomycota</taxon>
        <taxon>Pezizomycotina</taxon>
        <taxon>Leotiomycetes</taxon>
        <taxon>Helotiales</taxon>
        <taxon>Helotiaceae</taxon>
        <taxon>Hymenoscyphus</taxon>
    </lineage>
</organism>
<proteinExistence type="predicted"/>
<keyword evidence="3" id="KW-1185">Reference proteome</keyword>